<dbReference type="EMBL" id="JAIGNK010000001">
    <property type="protein sequence ID" value="MBX7457467.1"/>
    <property type="molecule type" value="Genomic_DNA"/>
</dbReference>
<evidence type="ECO:0000313" key="2">
    <source>
        <dbReference type="EMBL" id="MBX7457467.1"/>
    </source>
</evidence>
<accession>A0ABS7IYE2</accession>
<proteinExistence type="predicted"/>
<keyword evidence="3" id="KW-1185">Reference proteome</keyword>
<dbReference type="InterPro" id="IPR056085">
    <property type="entry name" value="DUF7668"/>
</dbReference>
<dbReference type="RefSeq" id="WP_221572771.1">
    <property type="nucleotide sequence ID" value="NZ_JAIGNK010000001.1"/>
</dbReference>
<evidence type="ECO:0000313" key="3">
    <source>
        <dbReference type="Proteomes" id="UP000783253"/>
    </source>
</evidence>
<dbReference type="Pfam" id="PF24705">
    <property type="entry name" value="DUF7668"/>
    <property type="match status" value="1"/>
</dbReference>
<feature type="domain" description="DUF7668" evidence="1">
    <location>
        <begin position="27"/>
        <end position="125"/>
    </location>
</feature>
<gene>
    <name evidence="2" type="ORF">K3152_04335</name>
</gene>
<name>A0ABS7IYE2_9SPHN</name>
<protein>
    <recommendedName>
        <fullName evidence="1">DUF7668 domain-containing protein</fullName>
    </recommendedName>
</protein>
<organism evidence="2 3">
    <name type="scientific">Qipengyuania polymorpha</name>
    <dbReference type="NCBI Taxonomy" id="2867234"/>
    <lineage>
        <taxon>Bacteria</taxon>
        <taxon>Pseudomonadati</taxon>
        <taxon>Pseudomonadota</taxon>
        <taxon>Alphaproteobacteria</taxon>
        <taxon>Sphingomonadales</taxon>
        <taxon>Erythrobacteraceae</taxon>
        <taxon>Qipengyuania</taxon>
    </lineage>
</organism>
<comment type="caution">
    <text evidence="2">The sequence shown here is derived from an EMBL/GenBank/DDBJ whole genome shotgun (WGS) entry which is preliminary data.</text>
</comment>
<reference evidence="2 3" key="1">
    <citation type="submission" date="2021-08" db="EMBL/GenBank/DDBJ databases">
        <title>Comparative Genomics Analysis of the Genus Qipengyuania Reveals Extensive Genetic Diversity and Metabolic Versatility, Including the Description of Fifteen Novel Species.</title>
        <authorList>
            <person name="Liu Y."/>
        </authorList>
    </citation>
    <scope>NUCLEOTIDE SEQUENCE [LARGE SCALE GENOMIC DNA]</scope>
    <source>
        <strain evidence="2 3">1NDH17</strain>
    </source>
</reference>
<sequence length="125" mass="14079">MEIVLNDDDGEHPIPNELRPVFDKVAAAFAEGDYRLQCAEIPEVLPLELELAKFIESSVAAYGEELSPLHARVWERSCYSWHSNGCWSAIVDLTTKAEVVSDLAIHAKLRLDPEIRVEIWSVHVP</sequence>
<dbReference type="Proteomes" id="UP000783253">
    <property type="component" value="Unassembled WGS sequence"/>
</dbReference>
<evidence type="ECO:0000259" key="1">
    <source>
        <dbReference type="Pfam" id="PF24705"/>
    </source>
</evidence>